<gene>
    <name evidence="2" type="ORF">AFUS01_LOCUS29502</name>
</gene>
<feature type="region of interest" description="Disordered" evidence="1">
    <location>
        <begin position="15"/>
        <end position="48"/>
    </location>
</feature>
<evidence type="ECO:0000256" key="1">
    <source>
        <dbReference type="SAM" id="MobiDB-lite"/>
    </source>
</evidence>
<feature type="compositionally biased region" description="Low complexity" evidence="1">
    <location>
        <begin position="15"/>
        <end position="29"/>
    </location>
</feature>
<comment type="caution">
    <text evidence="2">The sequence shown here is derived from an EMBL/GenBank/DDBJ whole genome shotgun (WGS) entry which is preliminary data.</text>
</comment>
<dbReference type="AlphaFoldDB" id="A0A8J2KPW5"/>
<dbReference type="Proteomes" id="UP000708208">
    <property type="component" value="Unassembled WGS sequence"/>
</dbReference>
<keyword evidence="3" id="KW-1185">Reference proteome</keyword>
<name>A0A8J2KPW5_9HEXA</name>
<proteinExistence type="predicted"/>
<dbReference type="EMBL" id="CAJVCH010437168">
    <property type="protein sequence ID" value="CAG7819030.1"/>
    <property type="molecule type" value="Genomic_DNA"/>
</dbReference>
<feature type="non-terminal residue" evidence="2">
    <location>
        <position position="1"/>
    </location>
</feature>
<protein>
    <submittedName>
        <fullName evidence="2">Uncharacterized protein</fullName>
    </submittedName>
</protein>
<sequence>KIVLKNYDEVRPSVQAAQIAPASSSSQQQHGLSHAEDRLISGSHWKATPSPPAIARALARPRRPEQPFNIGLQLQDFLINWDFN</sequence>
<evidence type="ECO:0000313" key="2">
    <source>
        <dbReference type="EMBL" id="CAG7819030.1"/>
    </source>
</evidence>
<accession>A0A8J2KPW5</accession>
<reference evidence="2" key="1">
    <citation type="submission" date="2021-06" db="EMBL/GenBank/DDBJ databases">
        <authorList>
            <person name="Hodson N. C."/>
            <person name="Mongue J. A."/>
            <person name="Jaron S. K."/>
        </authorList>
    </citation>
    <scope>NUCLEOTIDE SEQUENCE</scope>
</reference>
<organism evidence="2 3">
    <name type="scientific">Allacma fusca</name>
    <dbReference type="NCBI Taxonomy" id="39272"/>
    <lineage>
        <taxon>Eukaryota</taxon>
        <taxon>Metazoa</taxon>
        <taxon>Ecdysozoa</taxon>
        <taxon>Arthropoda</taxon>
        <taxon>Hexapoda</taxon>
        <taxon>Collembola</taxon>
        <taxon>Symphypleona</taxon>
        <taxon>Sminthuridae</taxon>
        <taxon>Allacma</taxon>
    </lineage>
</organism>
<evidence type="ECO:0000313" key="3">
    <source>
        <dbReference type="Proteomes" id="UP000708208"/>
    </source>
</evidence>